<dbReference type="Proteomes" id="UP001218188">
    <property type="component" value="Unassembled WGS sequence"/>
</dbReference>
<evidence type="ECO:0008006" key="4">
    <source>
        <dbReference type="Google" id="ProtNLM"/>
    </source>
</evidence>
<sequence>MHPTPPAQRRRATPRRAALVLIFAFALSHRSAGPRRSIVRREPCAERLRRTSPDRLARGCRRPVRAWTLLTMVNCRVETGTYSASL</sequence>
<accession>A0AAD6S0I4</accession>
<protein>
    <recommendedName>
        <fullName evidence="4">Secreted protein</fullName>
    </recommendedName>
</protein>
<feature type="chain" id="PRO_5042247416" description="Secreted protein" evidence="1">
    <location>
        <begin position="33"/>
        <end position="86"/>
    </location>
</feature>
<keyword evidence="3" id="KW-1185">Reference proteome</keyword>
<evidence type="ECO:0000313" key="2">
    <source>
        <dbReference type="EMBL" id="KAJ7018690.1"/>
    </source>
</evidence>
<evidence type="ECO:0000313" key="3">
    <source>
        <dbReference type="Proteomes" id="UP001218188"/>
    </source>
</evidence>
<gene>
    <name evidence="2" type="ORF">C8F04DRAFT_1150594</name>
</gene>
<name>A0AAD6S0I4_9AGAR</name>
<organism evidence="2 3">
    <name type="scientific">Mycena alexandri</name>
    <dbReference type="NCBI Taxonomy" id="1745969"/>
    <lineage>
        <taxon>Eukaryota</taxon>
        <taxon>Fungi</taxon>
        <taxon>Dikarya</taxon>
        <taxon>Basidiomycota</taxon>
        <taxon>Agaricomycotina</taxon>
        <taxon>Agaricomycetes</taxon>
        <taxon>Agaricomycetidae</taxon>
        <taxon>Agaricales</taxon>
        <taxon>Marasmiineae</taxon>
        <taxon>Mycenaceae</taxon>
        <taxon>Mycena</taxon>
    </lineage>
</organism>
<dbReference type="EMBL" id="JARJCM010000327">
    <property type="protein sequence ID" value="KAJ7018690.1"/>
    <property type="molecule type" value="Genomic_DNA"/>
</dbReference>
<evidence type="ECO:0000256" key="1">
    <source>
        <dbReference type="SAM" id="SignalP"/>
    </source>
</evidence>
<dbReference type="AlphaFoldDB" id="A0AAD6S0I4"/>
<comment type="caution">
    <text evidence="2">The sequence shown here is derived from an EMBL/GenBank/DDBJ whole genome shotgun (WGS) entry which is preliminary data.</text>
</comment>
<proteinExistence type="predicted"/>
<feature type="signal peptide" evidence="1">
    <location>
        <begin position="1"/>
        <end position="32"/>
    </location>
</feature>
<keyword evidence="1" id="KW-0732">Signal</keyword>
<reference evidence="2" key="1">
    <citation type="submission" date="2023-03" db="EMBL/GenBank/DDBJ databases">
        <title>Massive genome expansion in bonnet fungi (Mycena s.s.) driven by repeated elements and novel gene families across ecological guilds.</title>
        <authorList>
            <consortium name="Lawrence Berkeley National Laboratory"/>
            <person name="Harder C.B."/>
            <person name="Miyauchi S."/>
            <person name="Viragh M."/>
            <person name="Kuo A."/>
            <person name="Thoen E."/>
            <person name="Andreopoulos B."/>
            <person name="Lu D."/>
            <person name="Skrede I."/>
            <person name="Drula E."/>
            <person name="Henrissat B."/>
            <person name="Morin E."/>
            <person name="Kohler A."/>
            <person name="Barry K."/>
            <person name="LaButti K."/>
            <person name="Morin E."/>
            <person name="Salamov A."/>
            <person name="Lipzen A."/>
            <person name="Mereny Z."/>
            <person name="Hegedus B."/>
            <person name="Baldrian P."/>
            <person name="Stursova M."/>
            <person name="Weitz H."/>
            <person name="Taylor A."/>
            <person name="Grigoriev I.V."/>
            <person name="Nagy L.G."/>
            <person name="Martin F."/>
            <person name="Kauserud H."/>
        </authorList>
    </citation>
    <scope>NUCLEOTIDE SEQUENCE</scope>
    <source>
        <strain evidence="2">CBHHK200</strain>
    </source>
</reference>